<proteinExistence type="predicted"/>
<dbReference type="EMBL" id="LAZR01052931">
    <property type="protein sequence ID" value="KKK81867.1"/>
    <property type="molecule type" value="Genomic_DNA"/>
</dbReference>
<sequence>LGINELADDSNIYYRGNLKRRKGYEQHMELATSPTGEAGTTWPSSGMQIIDHIRLKTDSGSDQHFIFVSMADTAGATNVITAFVATGMPTGSGTTYDIIGTATWSSAYALGQIIPWDTSDPFSAVVMDDKIWVALGDNNPYVLFYGTGSSWQFNEYPLCLYSNDNNTGRTDGKNIIPGSTETGNYATNGDWNGANFVGAGDGYIYVSDGRTLRWGVSEDKVRPDYGVTLSTETASGIVDRSSGVHTLNFSTDYPGTPGWAVNQFTGIEESLKLTDIETYKKYIFLYGNEGVVSFYQRGLYSNDFDKITETHDGVRGKMVATEKGLFYVGKDGIYGFDGETATELSKKIRIHLEGQNTSLPTDYDRCTLAYHDGFIWVSFPDSANKEVYIFDPDHIYDDERGDSHAPF</sequence>
<feature type="non-terminal residue" evidence="1">
    <location>
        <position position="407"/>
    </location>
</feature>
<feature type="non-terminal residue" evidence="1">
    <location>
        <position position="1"/>
    </location>
</feature>
<protein>
    <submittedName>
        <fullName evidence="1">Uncharacterized protein</fullName>
    </submittedName>
</protein>
<accession>A0A0F8YKH3</accession>
<reference evidence="1" key="1">
    <citation type="journal article" date="2015" name="Nature">
        <title>Complex archaea that bridge the gap between prokaryotes and eukaryotes.</title>
        <authorList>
            <person name="Spang A."/>
            <person name="Saw J.H."/>
            <person name="Jorgensen S.L."/>
            <person name="Zaremba-Niedzwiedzka K."/>
            <person name="Martijn J."/>
            <person name="Lind A.E."/>
            <person name="van Eijk R."/>
            <person name="Schleper C."/>
            <person name="Guy L."/>
            <person name="Ettema T.J."/>
        </authorList>
    </citation>
    <scope>NUCLEOTIDE SEQUENCE</scope>
</reference>
<dbReference type="AlphaFoldDB" id="A0A0F8YKH3"/>
<name>A0A0F8YKH3_9ZZZZ</name>
<evidence type="ECO:0000313" key="1">
    <source>
        <dbReference type="EMBL" id="KKK81867.1"/>
    </source>
</evidence>
<gene>
    <name evidence="1" type="ORF">LCGC14_2809100</name>
</gene>
<organism evidence="1">
    <name type="scientific">marine sediment metagenome</name>
    <dbReference type="NCBI Taxonomy" id="412755"/>
    <lineage>
        <taxon>unclassified sequences</taxon>
        <taxon>metagenomes</taxon>
        <taxon>ecological metagenomes</taxon>
    </lineage>
</organism>
<comment type="caution">
    <text evidence="1">The sequence shown here is derived from an EMBL/GenBank/DDBJ whole genome shotgun (WGS) entry which is preliminary data.</text>
</comment>